<dbReference type="AlphaFoldDB" id="A0ABD0KZS8"/>
<accession>A0ABD0KZS8</accession>
<protein>
    <submittedName>
        <fullName evidence="1">Uncharacterized protein</fullName>
    </submittedName>
</protein>
<dbReference type="Proteomes" id="UP001519460">
    <property type="component" value="Unassembled WGS sequence"/>
</dbReference>
<sequence length="136" mass="15739">MWSTHQPDKRPLKGVTVKGVSHYSNGHTVMSLVGRPRSRDRHFLAVSGCRQKWHIFCFFSLFLPRLSMMHDTAKTDCFLLFLCAGGKDWRTQSAISKRDIEKPTYRYERPSGLTSKDSLETSVKLRERWCISSSEI</sequence>
<reference evidence="1 2" key="1">
    <citation type="journal article" date="2023" name="Sci. Data">
        <title>Genome assembly of the Korean intertidal mud-creeper Batillaria attramentaria.</title>
        <authorList>
            <person name="Patra A.K."/>
            <person name="Ho P.T."/>
            <person name="Jun S."/>
            <person name="Lee S.J."/>
            <person name="Kim Y."/>
            <person name="Won Y.J."/>
        </authorList>
    </citation>
    <scope>NUCLEOTIDE SEQUENCE [LARGE SCALE GENOMIC DNA]</scope>
    <source>
        <strain evidence="1">Wonlab-2016</strain>
    </source>
</reference>
<dbReference type="EMBL" id="JACVVK020000100">
    <property type="protein sequence ID" value="KAK7492758.1"/>
    <property type="molecule type" value="Genomic_DNA"/>
</dbReference>
<organism evidence="1 2">
    <name type="scientific">Batillaria attramentaria</name>
    <dbReference type="NCBI Taxonomy" id="370345"/>
    <lineage>
        <taxon>Eukaryota</taxon>
        <taxon>Metazoa</taxon>
        <taxon>Spiralia</taxon>
        <taxon>Lophotrochozoa</taxon>
        <taxon>Mollusca</taxon>
        <taxon>Gastropoda</taxon>
        <taxon>Caenogastropoda</taxon>
        <taxon>Sorbeoconcha</taxon>
        <taxon>Cerithioidea</taxon>
        <taxon>Batillariidae</taxon>
        <taxon>Batillaria</taxon>
    </lineage>
</organism>
<keyword evidence="2" id="KW-1185">Reference proteome</keyword>
<evidence type="ECO:0000313" key="1">
    <source>
        <dbReference type="EMBL" id="KAK7492758.1"/>
    </source>
</evidence>
<name>A0ABD0KZS8_9CAEN</name>
<gene>
    <name evidence="1" type="ORF">BaRGS_00016063</name>
</gene>
<proteinExistence type="predicted"/>
<comment type="caution">
    <text evidence="1">The sequence shown here is derived from an EMBL/GenBank/DDBJ whole genome shotgun (WGS) entry which is preliminary data.</text>
</comment>
<evidence type="ECO:0000313" key="2">
    <source>
        <dbReference type="Proteomes" id="UP001519460"/>
    </source>
</evidence>